<protein>
    <submittedName>
        <fullName evidence="2">Uncharacterized protein</fullName>
    </submittedName>
</protein>
<gene>
    <name evidence="2" type="ORF">SK128_001059</name>
</gene>
<name>A0AAN8WNR4_HALRR</name>
<dbReference type="Proteomes" id="UP001381693">
    <property type="component" value="Unassembled WGS sequence"/>
</dbReference>
<reference evidence="2 3" key="1">
    <citation type="submission" date="2023-11" db="EMBL/GenBank/DDBJ databases">
        <title>Halocaridina rubra genome assembly.</title>
        <authorList>
            <person name="Smith C."/>
        </authorList>
    </citation>
    <scope>NUCLEOTIDE SEQUENCE [LARGE SCALE GENOMIC DNA]</scope>
    <source>
        <strain evidence="2">EP-1</strain>
        <tissue evidence="2">Whole</tissue>
    </source>
</reference>
<feature type="region of interest" description="Disordered" evidence="1">
    <location>
        <begin position="55"/>
        <end position="84"/>
    </location>
</feature>
<evidence type="ECO:0000313" key="3">
    <source>
        <dbReference type="Proteomes" id="UP001381693"/>
    </source>
</evidence>
<proteinExistence type="predicted"/>
<feature type="compositionally biased region" description="Basic and acidic residues" evidence="1">
    <location>
        <begin position="62"/>
        <end position="76"/>
    </location>
</feature>
<sequence length="84" mass="9676">PLKLVGRHRDELAFPPAVAGFILYLKPSQNIPAEEFLSRPKIFFIVKDSHLKPYPHQKKGRWGGEEWEKLEKKEQPSGDNPVIT</sequence>
<evidence type="ECO:0000256" key="1">
    <source>
        <dbReference type="SAM" id="MobiDB-lite"/>
    </source>
</evidence>
<evidence type="ECO:0000313" key="2">
    <source>
        <dbReference type="EMBL" id="KAK7065388.1"/>
    </source>
</evidence>
<dbReference type="EMBL" id="JAXCGZ010020797">
    <property type="protein sequence ID" value="KAK7065388.1"/>
    <property type="molecule type" value="Genomic_DNA"/>
</dbReference>
<keyword evidence="3" id="KW-1185">Reference proteome</keyword>
<comment type="caution">
    <text evidence="2">The sequence shown here is derived from an EMBL/GenBank/DDBJ whole genome shotgun (WGS) entry which is preliminary data.</text>
</comment>
<organism evidence="2 3">
    <name type="scientific">Halocaridina rubra</name>
    <name type="common">Hawaiian red shrimp</name>
    <dbReference type="NCBI Taxonomy" id="373956"/>
    <lineage>
        <taxon>Eukaryota</taxon>
        <taxon>Metazoa</taxon>
        <taxon>Ecdysozoa</taxon>
        <taxon>Arthropoda</taxon>
        <taxon>Crustacea</taxon>
        <taxon>Multicrustacea</taxon>
        <taxon>Malacostraca</taxon>
        <taxon>Eumalacostraca</taxon>
        <taxon>Eucarida</taxon>
        <taxon>Decapoda</taxon>
        <taxon>Pleocyemata</taxon>
        <taxon>Caridea</taxon>
        <taxon>Atyoidea</taxon>
        <taxon>Atyidae</taxon>
        <taxon>Halocaridina</taxon>
    </lineage>
</organism>
<feature type="non-terminal residue" evidence="2">
    <location>
        <position position="84"/>
    </location>
</feature>
<accession>A0AAN8WNR4</accession>
<dbReference type="AlphaFoldDB" id="A0AAN8WNR4"/>
<feature type="non-terminal residue" evidence="2">
    <location>
        <position position="1"/>
    </location>
</feature>